<gene>
    <name evidence="2 3" type="primary">rsfS</name>
    <name evidence="3" type="ORF">E5163_06690</name>
</gene>
<comment type="caution">
    <text evidence="3">The sequence shown here is derived from an EMBL/GenBank/DDBJ whole genome shotgun (WGS) entry which is preliminary data.</text>
</comment>
<dbReference type="SUPFAM" id="SSF81301">
    <property type="entry name" value="Nucleotidyltransferase"/>
    <property type="match status" value="1"/>
</dbReference>
<sequence>MTLSINAQGRKAETAAKAAANTSANVASRTRELEELILSVLEDDKAEEIVAIDLDGKSSVTDIMIVASGRSNRHVGAIADHVLRRLKDEGHGAAKVEGLKTCDWVLIDAGDVVLHIFRPEVRSFYDLEKMWSVSAVS</sequence>
<proteinExistence type="inferred from homology"/>
<dbReference type="AlphaFoldDB" id="A0A4S2GZW2"/>
<evidence type="ECO:0000313" key="4">
    <source>
        <dbReference type="Proteomes" id="UP000308054"/>
    </source>
</evidence>
<dbReference type="GO" id="GO:0017148">
    <property type="term" value="P:negative regulation of translation"/>
    <property type="evidence" value="ECO:0007669"/>
    <property type="project" value="UniProtKB-UniRule"/>
</dbReference>
<comment type="similarity">
    <text evidence="1 2">Belongs to the Iojap/RsfS family.</text>
</comment>
<evidence type="ECO:0000256" key="2">
    <source>
        <dbReference type="HAMAP-Rule" id="MF_01477"/>
    </source>
</evidence>
<dbReference type="HAMAP" id="MF_01477">
    <property type="entry name" value="Iojap_RsfS"/>
    <property type="match status" value="1"/>
</dbReference>
<dbReference type="NCBIfam" id="TIGR00090">
    <property type="entry name" value="rsfS_iojap_ybeB"/>
    <property type="match status" value="1"/>
</dbReference>
<reference evidence="3 4" key="1">
    <citation type="journal article" date="2017" name="Int. J. Syst. Evol. Microbiol.">
        <title>Marinicauda algicola sp. nov., isolated from a marine red alga Rhodosorus marinus.</title>
        <authorList>
            <person name="Jeong S.E."/>
            <person name="Jeon S.H."/>
            <person name="Chun B.H."/>
            <person name="Kim D.W."/>
            <person name="Jeon C.O."/>
        </authorList>
    </citation>
    <scope>NUCLEOTIDE SEQUENCE [LARGE SCALE GENOMIC DNA]</scope>
    <source>
        <strain evidence="3 4">JCM 31718</strain>
    </source>
</reference>
<name>A0A4S2GZW2_9PROT</name>
<dbReference type="Pfam" id="PF02410">
    <property type="entry name" value="RsfS"/>
    <property type="match status" value="1"/>
</dbReference>
<dbReference type="PANTHER" id="PTHR21043:SF0">
    <property type="entry name" value="MITOCHONDRIAL ASSEMBLY OF RIBOSOMAL LARGE SUBUNIT PROTEIN 1"/>
    <property type="match status" value="1"/>
</dbReference>
<dbReference type="OrthoDB" id="9793681at2"/>
<evidence type="ECO:0000313" key="3">
    <source>
        <dbReference type="EMBL" id="TGY88820.1"/>
    </source>
</evidence>
<comment type="subcellular location">
    <subcellularLocation>
        <location evidence="2">Cytoplasm</location>
    </subcellularLocation>
</comment>
<keyword evidence="2" id="KW-0963">Cytoplasm</keyword>
<dbReference type="RefSeq" id="WP_135995360.1">
    <property type="nucleotide sequence ID" value="NZ_CP071057.1"/>
</dbReference>
<dbReference type="InterPro" id="IPR004394">
    <property type="entry name" value="Iojap/RsfS/C7orf30"/>
</dbReference>
<dbReference type="GO" id="GO:0042256">
    <property type="term" value="P:cytosolic ribosome assembly"/>
    <property type="evidence" value="ECO:0007669"/>
    <property type="project" value="UniProtKB-UniRule"/>
</dbReference>
<dbReference type="Proteomes" id="UP000308054">
    <property type="component" value="Unassembled WGS sequence"/>
</dbReference>
<dbReference type="GO" id="GO:0005737">
    <property type="term" value="C:cytoplasm"/>
    <property type="evidence" value="ECO:0007669"/>
    <property type="project" value="UniProtKB-SubCell"/>
</dbReference>
<dbReference type="GO" id="GO:0043023">
    <property type="term" value="F:ribosomal large subunit binding"/>
    <property type="evidence" value="ECO:0007669"/>
    <property type="project" value="TreeGrafter"/>
</dbReference>
<dbReference type="PANTHER" id="PTHR21043">
    <property type="entry name" value="IOJAP SUPERFAMILY ORTHOLOG"/>
    <property type="match status" value="1"/>
</dbReference>
<evidence type="ECO:0000256" key="1">
    <source>
        <dbReference type="ARBA" id="ARBA00010574"/>
    </source>
</evidence>
<keyword evidence="2" id="KW-0810">Translation regulation</keyword>
<comment type="function">
    <text evidence="2">Functions as a ribosomal silencing factor. Interacts with ribosomal protein uL14 (rplN), blocking formation of intersubunit bridge B8. Prevents association of the 30S and 50S ribosomal subunits and the formation of functional ribosomes, thus repressing translation.</text>
</comment>
<organism evidence="3 4">
    <name type="scientific">Marinicauda algicola</name>
    <dbReference type="NCBI Taxonomy" id="2029849"/>
    <lineage>
        <taxon>Bacteria</taxon>
        <taxon>Pseudomonadati</taxon>
        <taxon>Pseudomonadota</taxon>
        <taxon>Alphaproteobacteria</taxon>
        <taxon>Maricaulales</taxon>
        <taxon>Maricaulaceae</taxon>
        <taxon>Marinicauda</taxon>
    </lineage>
</organism>
<comment type="subunit">
    <text evidence="2">Interacts with ribosomal protein uL14 (rplN).</text>
</comment>
<keyword evidence="2" id="KW-0678">Repressor</keyword>
<dbReference type="InterPro" id="IPR043519">
    <property type="entry name" value="NT_sf"/>
</dbReference>
<dbReference type="Gene3D" id="3.30.460.10">
    <property type="entry name" value="Beta Polymerase, domain 2"/>
    <property type="match status" value="1"/>
</dbReference>
<dbReference type="GO" id="GO:0090071">
    <property type="term" value="P:negative regulation of ribosome biogenesis"/>
    <property type="evidence" value="ECO:0007669"/>
    <property type="project" value="UniProtKB-UniRule"/>
</dbReference>
<protein>
    <recommendedName>
        <fullName evidence="2">Ribosomal silencing factor RsfS</fullName>
    </recommendedName>
</protein>
<dbReference type="EMBL" id="SRXW01000002">
    <property type="protein sequence ID" value="TGY88820.1"/>
    <property type="molecule type" value="Genomic_DNA"/>
</dbReference>
<accession>A0A4S2GZW2</accession>
<keyword evidence="4" id="KW-1185">Reference proteome</keyword>